<gene>
    <name evidence="1" type="ORF">M440DRAFT_1009110</name>
</gene>
<sequence length="90" mass="9668">MALGWWAGHLLVCSKPPSLPSLGPTASACCSLSDLVRTRLPHRQARGATASNVLPAKVLGRYFVYHRRCTAAPQPVQILLLLLRSAPPKG</sequence>
<reference evidence="1 2" key="1">
    <citation type="submission" date="2016-07" db="EMBL/GenBank/DDBJ databases">
        <title>Multiple horizontal gene transfer events from other fungi enriched the ability of initially mycotrophic Trichoderma (Ascomycota) to feed on dead plant biomass.</title>
        <authorList>
            <consortium name="DOE Joint Genome Institute"/>
            <person name="Aerts A."/>
            <person name="Atanasova L."/>
            <person name="Chenthamara K."/>
            <person name="Zhang J."/>
            <person name="Grujic M."/>
            <person name="Henrissat B."/>
            <person name="Kuo A."/>
            <person name="Salamov A."/>
            <person name="Lipzen A."/>
            <person name="Labutti K."/>
            <person name="Barry K."/>
            <person name="Miao Y."/>
            <person name="Rahimi M.J."/>
            <person name="Shen Q."/>
            <person name="Grigoriev I.V."/>
            <person name="Kubicek C.P."/>
            <person name="Druzhinina I.S."/>
        </authorList>
    </citation>
    <scope>NUCLEOTIDE SEQUENCE [LARGE SCALE GENOMIC DNA]</scope>
    <source>
        <strain evidence="1 2">ATCC 18648</strain>
    </source>
</reference>
<name>A0A2T4CHV2_TRILO</name>
<proteinExistence type="predicted"/>
<dbReference type="EMBL" id="KZ679126">
    <property type="protein sequence ID" value="PTB81147.1"/>
    <property type="molecule type" value="Genomic_DNA"/>
</dbReference>
<keyword evidence="2" id="KW-1185">Reference proteome</keyword>
<evidence type="ECO:0000313" key="1">
    <source>
        <dbReference type="EMBL" id="PTB81147.1"/>
    </source>
</evidence>
<dbReference type="Proteomes" id="UP000240760">
    <property type="component" value="Unassembled WGS sequence"/>
</dbReference>
<evidence type="ECO:0000313" key="2">
    <source>
        <dbReference type="Proteomes" id="UP000240760"/>
    </source>
</evidence>
<accession>A0A2T4CHV2</accession>
<protein>
    <submittedName>
        <fullName evidence="1">Uncharacterized protein</fullName>
    </submittedName>
</protein>
<organism evidence="1 2">
    <name type="scientific">Trichoderma longibrachiatum ATCC 18648</name>
    <dbReference type="NCBI Taxonomy" id="983965"/>
    <lineage>
        <taxon>Eukaryota</taxon>
        <taxon>Fungi</taxon>
        <taxon>Dikarya</taxon>
        <taxon>Ascomycota</taxon>
        <taxon>Pezizomycotina</taxon>
        <taxon>Sordariomycetes</taxon>
        <taxon>Hypocreomycetidae</taxon>
        <taxon>Hypocreales</taxon>
        <taxon>Hypocreaceae</taxon>
        <taxon>Trichoderma</taxon>
    </lineage>
</organism>
<dbReference type="AlphaFoldDB" id="A0A2T4CHV2"/>